<dbReference type="WBParaSite" id="L893_g25226.t1">
    <property type="protein sequence ID" value="L893_g25226.t1"/>
    <property type="gene ID" value="L893_g25226"/>
</dbReference>
<dbReference type="InterPro" id="IPR002223">
    <property type="entry name" value="Kunitz_BPTI"/>
</dbReference>
<feature type="signal peptide" evidence="1">
    <location>
        <begin position="1"/>
        <end position="20"/>
    </location>
</feature>
<keyword evidence="1" id="KW-0732">Signal</keyword>
<dbReference type="SMART" id="SM00131">
    <property type="entry name" value="KU"/>
    <property type="match status" value="1"/>
</dbReference>
<sequence>MRRILVPLLLCALLAHSARSLECLESRECAERWPDAFCRQGRCVCSGNSIRRKSDSRGWVCLSIVDASTGMLGPPVSCPIPEGAGFRMILRNGTTTVFCDSRVVRSCPVGYECIRSIGIVTPEGDGVCCPNQRLTCEARTEPDEDGWIPRWRFDGSECTPFMWNPQKSRSMNVFRTKEQCYSYCISN</sequence>
<evidence type="ECO:0000313" key="3">
    <source>
        <dbReference type="Proteomes" id="UP000095287"/>
    </source>
</evidence>
<dbReference type="AlphaFoldDB" id="A0A1I7ZCS2"/>
<dbReference type="GO" id="GO:0004867">
    <property type="term" value="F:serine-type endopeptidase inhibitor activity"/>
    <property type="evidence" value="ECO:0007669"/>
    <property type="project" value="InterPro"/>
</dbReference>
<proteinExistence type="predicted"/>
<dbReference type="Proteomes" id="UP000095287">
    <property type="component" value="Unplaced"/>
</dbReference>
<name>A0A1I7ZCS2_9BILA</name>
<evidence type="ECO:0000313" key="4">
    <source>
        <dbReference type="WBParaSite" id="L893_g25226.t1"/>
    </source>
</evidence>
<organism evidence="3 4">
    <name type="scientific">Steinernema glaseri</name>
    <dbReference type="NCBI Taxonomy" id="37863"/>
    <lineage>
        <taxon>Eukaryota</taxon>
        <taxon>Metazoa</taxon>
        <taxon>Ecdysozoa</taxon>
        <taxon>Nematoda</taxon>
        <taxon>Chromadorea</taxon>
        <taxon>Rhabditida</taxon>
        <taxon>Tylenchina</taxon>
        <taxon>Panagrolaimomorpha</taxon>
        <taxon>Strongyloidoidea</taxon>
        <taxon>Steinernematidae</taxon>
        <taxon>Steinernema</taxon>
    </lineage>
</organism>
<protein>
    <submittedName>
        <fullName evidence="4">BPTI/Kunitz inhibitor domain-containing protein</fullName>
    </submittedName>
</protein>
<dbReference type="SUPFAM" id="SSF57362">
    <property type="entry name" value="BPTI-like"/>
    <property type="match status" value="1"/>
</dbReference>
<keyword evidence="3" id="KW-1185">Reference proteome</keyword>
<dbReference type="InterPro" id="IPR036880">
    <property type="entry name" value="Kunitz_BPTI_sf"/>
</dbReference>
<dbReference type="PANTHER" id="PTHR46339">
    <property type="entry name" value="PROTEIN CBG15282-RELATED"/>
    <property type="match status" value="1"/>
</dbReference>
<dbReference type="InterPro" id="IPR053014">
    <property type="entry name" value="Cuticle_assoc_divergent"/>
</dbReference>
<accession>A0A1I7ZCS2</accession>
<dbReference type="Pfam" id="PF00014">
    <property type="entry name" value="Kunitz_BPTI"/>
    <property type="match status" value="1"/>
</dbReference>
<feature type="chain" id="PRO_5009313274" evidence="1">
    <location>
        <begin position="21"/>
        <end position="187"/>
    </location>
</feature>
<evidence type="ECO:0000256" key="1">
    <source>
        <dbReference type="SAM" id="SignalP"/>
    </source>
</evidence>
<evidence type="ECO:0000259" key="2">
    <source>
        <dbReference type="SMART" id="SM00131"/>
    </source>
</evidence>
<feature type="domain" description="BPTI/Kunitz inhibitor" evidence="2">
    <location>
        <begin position="134"/>
        <end position="185"/>
    </location>
</feature>
<reference evidence="4" key="1">
    <citation type="submission" date="2016-11" db="UniProtKB">
        <authorList>
            <consortium name="WormBaseParasite"/>
        </authorList>
    </citation>
    <scope>IDENTIFICATION</scope>
</reference>